<evidence type="ECO:0000313" key="8">
    <source>
        <dbReference type="Ensembl" id="ENSCCRP00000117494.1"/>
    </source>
</evidence>
<evidence type="ECO:0000256" key="1">
    <source>
        <dbReference type="ARBA" id="ARBA00004123"/>
    </source>
</evidence>
<comment type="similarity">
    <text evidence="3">Belongs to the Bcl-2 family.</text>
</comment>
<dbReference type="GO" id="GO:0005741">
    <property type="term" value="C:mitochondrial outer membrane"/>
    <property type="evidence" value="ECO:0007669"/>
    <property type="project" value="TreeGrafter"/>
</dbReference>
<feature type="domain" description="Bcl-2 Bcl-2 homology region 1-3" evidence="7">
    <location>
        <begin position="119"/>
        <end position="219"/>
    </location>
</feature>
<dbReference type="GO" id="GO:0051400">
    <property type="term" value="F:BH domain binding"/>
    <property type="evidence" value="ECO:0007669"/>
    <property type="project" value="TreeGrafter"/>
</dbReference>
<keyword evidence="5" id="KW-0053">Apoptosis</keyword>
<dbReference type="InterPro" id="IPR002475">
    <property type="entry name" value="Bcl2-like"/>
</dbReference>
<dbReference type="FunFam" id="1.10.437.10:FF:000017">
    <property type="entry name" value="MCL1, BCL2 family apoptosis regulator"/>
    <property type="match status" value="1"/>
</dbReference>
<dbReference type="InterPro" id="IPR036834">
    <property type="entry name" value="Bcl-2-like_sf"/>
</dbReference>
<dbReference type="SMART" id="SM00337">
    <property type="entry name" value="BCL"/>
    <property type="match status" value="1"/>
</dbReference>
<dbReference type="GO" id="GO:0001836">
    <property type="term" value="P:release of cytochrome c from mitochondria"/>
    <property type="evidence" value="ECO:0007669"/>
    <property type="project" value="TreeGrafter"/>
</dbReference>
<protein>
    <submittedName>
        <fullName evidence="8">MCL1 apoptosis regulator, BCL2 family member a</fullName>
    </submittedName>
</protein>
<dbReference type="GeneTree" id="ENSGT01130000278292"/>
<dbReference type="Gene3D" id="1.10.437.10">
    <property type="entry name" value="Blc2-like"/>
    <property type="match status" value="1"/>
</dbReference>
<evidence type="ECO:0000256" key="3">
    <source>
        <dbReference type="ARBA" id="ARBA00009458"/>
    </source>
</evidence>
<dbReference type="CDD" id="cd06845">
    <property type="entry name" value="Bcl-2_like"/>
    <property type="match status" value="1"/>
</dbReference>
<dbReference type="InterPro" id="IPR013281">
    <property type="entry name" value="Apop_reg_Mc1"/>
</dbReference>
<name>A0A9J7YBI0_CYPCA</name>
<organism evidence="8 9">
    <name type="scientific">Cyprinus carpio carpio</name>
    <dbReference type="NCBI Taxonomy" id="630221"/>
    <lineage>
        <taxon>Eukaryota</taxon>
        <taxon>Metazoa</taxon>
        <taxon>Chordata</taxon>
        <taxon>Craniata</taxon>
        <taxon>Vertebrata</taxon>
        <taxon>Euteleostomi</taxon>
        <taxon>Actinopterygii</taxon>
        <taxon>Neopterygii</taxon>
        <taxon>Teleostei</taxon>
        <taxon>Ostariophysi</taxon>
        <taxon>Cypriniformes</taxon>
        <taxon>Cyprinidae</taxon>
        <taxon>Cyprininae</taxon>
        <taxon>Cyprinus</taxon>
    </lineage>
</organism>
<dbReference type="PROSITE" id="PS50062">
    <property type="entry name" value="BCL2_FAMILY"/>
    <property type="match status" value="1"/>
</dbReference>
<dbReference type="AlphaFoldDB" id="A0A9J7YBI0"/>
<dbReference type="PANTHER" id="PTHR11256:SF46">
    <property type="entry name" value="INDUCED MYELOID LEUKEMIA CELL DIFFERENTIATION PROTEIN MCL-1"/>
    <property type="match status" value="1"/>
</dbReference>
<evidence type="ECO:0000256" key="4">
    <source>
        <dbReference type="ARBA" id="ARBA00022490"/>
    </source>
</evidence>
<accession>A0A9J7YBI0</accession>
<dbReference type="GO" id="GO:0008053">
    <property type="term" value="P:mitochondrial fusion"/>
    <property type="evidence" value="ECO:0007669"/>
    <property type="project" value="TreeGrafter"/>
</dbReference>
<evidence type="ECO:0000256" key="6">
    <source>
        <dbReference type="ARBA" id="ARBA00023242"/>
    </source>
</evidence>
<keyword evidence="9" id="KW-1185">Reference proteome</keyword>
<reference evidence="8" key="1">
    <citation type="submission" date="2025-08" db="UniProtKB">
        <authorList>
            <consortium name="Ensembl"/>
        </authorList>
    </citation>
    <scope>IDENTIFICATION</scope>
</reference>
<evidence type="ECO:0000256" key="2">
    <source>
        <dbReference type="ARBA" id="ARBA00004496"/>
    </source>
</evidence>
<dbReference type="GO" id="GO:0005634">
    <property type="term" value="C:nucleus"/>
    <property type="evidence" value="ECO:0007669"/>
    <property type="project" value="UniProtKB-SubCell"/>
</dbReference>
<evidence type="ECO:0000256" key="5">
    <source>
        <dbReference type="ARBA" id="ARBA00022703"/>
    </source>
</evidence>
<dbReference type="Pfam" id="PF00452">
    <property type="entry name" value="Bcl-2"/>
    <property type="match status" value="1"/>
</dbReference>
<evidence type="ECO:0000313" key="9">
    <source>
        <dbReference type="Proteomes" id="UP001108240"/>
    </source>
</evidence>
<dbReference type="GO" id="GO:0008630">
    <property type="term" value="P:intrinsic apoptotic signaling pathway in response to DNA damage"/>
    <property type="evidence" value="ECO:0007669"/>
    <property type="project" value="TreeGrafter"/>
</dbReference>
<dbReference type="InterPro" id="IPR026298">
    <property type="entry name" value="Bcl-2_fam"/>
</dbReference>
<proteinExistence type="inferred from homology"/>
<dbReference type="Ensembl" id="ENSCCRT00000178489.1">
    <property type="protein sequence ID" value="ENSCCRP00000117494.1"/>
    <property type="gene ID" value="ENSCCRG00000072791.1"/>
</dbReference>
<dbReference type="PRINTS" id="PR01862">
    <property type="entry name" value="BCL2FAMILY"/>
</dbReference>
<dbReference type="SUPFAM" id="SSF56854">
    <property type="entry name" value="Bcl-2 inhibitors of programmed cell death"/>
    <property type="match status" value="1"/>
</dbReference>
<dbReference type="GO" id="GO:0042981">
    <property type="term" value="P:regulation of apoptotic process"/>
    <property type="evidence" value="ECO:0007669"/>
    <property type="project" value="InterPro"/>
</dbReference>
<dbReference type="GO" id="GO:0015267">
    <property type="term" value="F:channel activity"/>
    <property type="evidence" value="ECO:0007669"/>
    <property type="project" value="TreeGrafter"/>
</dbReference>
<sequence>MTLSLMRRTATVSLLGAHTALAPAPALKARTEDELDGCADETDAAMKPFRPGTNGLKGLHLDGRYVSAADGSLPNTPDPQEFGSAELGRDTRRLLLDFYRTHTGLCPRDRKQHHALPTMTRVVADILLKHEIAYKGMLQRLQLDSQPDDMSFISCIAKTMFKDHTTNWGRIVSLVAFGAVVCTHLKELQRERCVETVAEQISSYLISEQHDWLLNNKSWHGFVEFFRVEDVESVVRNALMAVVGCAGIESLCSHADFLCFVKKPDALAQIHAALARRKCAHLKRVSSHSNCVLCTHNSLYAHVLDINYFRTFLFLAFSRVQCERSDPLTWARKKRRITDSV</sequence>
<keyword evidence="4" id="KW-0963">Cytoplasm</keyword>
<dbReference type="GO" id="GO:0097192">
    <property type="term" value="P:extrinsic apoptotic signaling pathway in absence of ligand"/>
    <property type="evidence" value="ECO:0007669"/>
    <property type="project" value="TreeGrafter"/>
</dbReference>
<comment type="subcellular location">
    <subcellularLocation>
        <location evidence="2">Cytoplasm</location>
    </subcellularLocation>
    <subcellularLocation>
        <location evidence="1">Nucleus</location>
    </subcellularLocation>
</comment>
<dbReference type="InterPro" id="IPR046371">
    <property type="entry name" value="Bcl-2_BH1-3"/>
</dbReference>
<dbReference type="PANTHER" id="PTHR11256">
    <property type="entry name" value="BCL-2 RELATED"/>
    <property type="match status" value="1"/>
</dbReference>
<dbReference type="OMA" id="CKHRITY"/>
<dbReference type="Proteomes" id="UP001108240">
    <property type="component" value="Unplaced"/>
</dbReference>
<keyword evidence="6" id="KW-0539">Nucleus</keyword>
<reference evidence="8" key="2">
    <citation type="submission" date="2025-09" db="UniProtKB">
        <authorList>
            <consortium name="Ensembl"/>
        </authorList>
    </citation>
    <scope>IDENTIFICATION</scope>
</reference>
<evidence type="ECO:0000259" key="7">
    <source>
        <dbReference type="SMART" id="SM00337"/>
    </source>
</evidence>
<dbReference type="PRINTS" id="PR01866">
    <property type="entry name" value="APOPREGMCL1"/>
</dbReference>